<proteinExistence type="predicted"/>
<dbReference type="AlphaFoldDB" id="L1K3I9"/>
<sequence length="236" mass="25892">MHSFNVLESTEKTEDAVSTRSVALIPTLLDEENITDVTHFNTDSDSQFVSSLAVPPTRVPCDVDTSPIPRPSSVTTTPPVLAEFQRVLAPTCGVSADTAPVMLEVRWPVVRSRRKLLFSIWDTMPAVEVSENQLVEESAVLLTRATELTAKMPKNEPWRLILTDEVHGRFILVRVLNELESADNASVSEDVCSPFVSKTVNDAVINEPPLHMTEVTLVQTVNSHALPAVLAATVLR</sequence>
<reference evidence="2" key="3">
    <citation type="submission" date="2015-06" db="UniProtKB">
        <authorList>
            <consortium name="EnsemblProtists"/>
        </authorList>
    </citation>
    <scope>IDENTIFICATION</scope>
</reference>
<evidence type="ECO:0000313" key="3">
    <source>
        <dbReference type="Proteomes" id="UP000011087"/>
    </source>
</evidence>
<accession>L1K3I9</accession>
<dbReference type="Proteomes" id="UP000011087">
    <property type="component" value="Unassembled WGS sequence"/>
</dbReference>
<protein>
    <submittedName>
        <fullName evidence="1 2">Uncharacterized protein</fullName>
    </submittedName>
</protein>
<dbReference type="EnsemblProtists" id="EKX55152">
    <property type="protein sequence ID" value="EKX55152"/>
    <property type="gene ID" value="GUITHDRAFT_131420"/>
</dbReference>
<evidence type="ECO:0000313" key="2">
    <source>
        <dbReference type="EnsemblProtists" id="EKX55152"/>
    </source>
</evidence>
<dbReference type="HOGENOM" id="CLU_1172575_0_0_1"/>
<dbReference type="EMBL" id="JH992965">
    <property type="protein sequence ID" value="EKX55152.1"/>
    <property type="molecule type" value="Genomic_DNA"/>
</dbReference>
<name>L1K3I9_GUITC</name>
<keyword evidence="3" id="KW-1185">Reference proteome</keyword>
<dbReference type="PaxDb" id="55529-EKX55152"/>
<evidence type="ECO:0000313" key="1">
    <source>
        <dbReference type="EMBL" id="EKX55152.1"/>
    </source>
</evidence>
<gene>
    <name evidence="1" type="ORF">GUITHDRAFT_131420</name>
</gene>
<organism evidence="1">
    <name type="scientific">Guillardia theta (strain CCMP2712)</name>
    <name type="common">Cryptophyte</name>
    <dbReference type="NCBI Taxonomy" id="905079"/>
    <lineage>
        <taxon>Eukaryota</taxon>
        <taxon>Cryptophyceae</taxon>
        <taxon>Pyrenomonadales</taxon>
        <taxon>Geminigeraceae</taxon>
        <taxon>Guillardia</taxon>
    </lineage>
</organism>
<reference evidence="1 3" key="1">
    <citation type="journal article" date="2012" name="Nature">
        <title>Algal genomes reveal evolutionary mosaicism and the fate of nucleomorphs.</title>
        <authorList>
            <consortium name="DOE Joint Genome Institute"/>
            <person name="Curtis B.A."/>
            <person name="Tanifuji G."/>
            <person name="Burki F."/>
            <person name="Gruber A."/>
            <person name="Irimia M."/>
            <person name="Maruyama S."/>
            <person name="Arias M.C."/>
            <person name="Ball S.G."/>
            <person name="Gile G.H."/>
            <person name="Hirakawa Y."/>
            <person name="Hopkins J.F."/>
            <person name="Kuo A."/>
            <person name="Rensing S.A."/>
            <person name="Schmutz J."/>
            <person name="Symeonidi A."/>
            <person name="Elias M."/>
            <person name="Eveleigh R.J."/>
            <person name="Herman E.K."/>
            <person name="Klute M.J."/>
            <person name="Nakayama T."/>
            <person name="Obornik M."/>
            <person name="Reyes-Prieto A."/>
            <person name="Armbrust E.V."/>
            <person name="Aves S.J."/>
            <person name="Beiko R.G."/>
            <person name="Coutinho P."/>
            <person name="Dacks J.B."/>
            <person name="Durnford D.G."/>
            <person name="Fast N.M."/>
            <person name="Green B.R."/>
            <person name="Grisdale C.J."/>
            <person name="Hempel F."/>
            <person name="Henrissat B."/>
            <person name="Hoppner M.P."/>
            <person name="Ishida K."/>
            <person name="Kim E."/>
            <person name="Koreny L."/>
            <person name="Kroth P.G."/>
            <person name="Liu Y."/>
            <person name="Malik S.B."/>
            <person name="Maier U.G."/>
            <person name="McRose D."/>
            <person name="Mock T."/>
            <person name="Neilson J.A."/>
            <person name="Onodera N.T."/>
            <person name="Poole A.M."/>
            <person name="Pritham E.J."/>
            <person name="Richards T.A."/>
            <person name="Rocap G."/>
            <person name="Roy S.W."/>
            <person name="Sarai C."/>
            <person name="Schaack S."/>
            <person name="Shirato S."/>
            <person name="Slamovits C.H."/>
            <person name="Spencer D.F."/>
            <person name="Suzuki S."/>
            <person name="Worden A.Z."/>
            <person name="Zauner S."/>
            <person name="Barry K."/>
            <person name="Bell C."/>
            <person name="Bharti A.K."/>
            <person name="Crow J.A."/>
            <person name="Grimwood J."/>
            <person name="Kramer R."/>
            <person name="Lindquist E."/>
            <person name="Lucas S."/>
            <person name="Salamov A."/>
            <person name="McFadden G.I."/>
            <person name="Lane C.E."/>
            <person name="Keeling P.J."/>
            <person name="Gray M.W."/>
            <person name="Grigoriev I.V."/>
            <person name="Archibald J.M."/>
        </authorList>
    </citation>
    <scope>NUCLEOTIDE SEQUENCE</scope>
    <source>
        <strain evidence="1 3">CCMP2712</strain>
    </source>
</reference>
<reference evidence="3" key="2">
    <citation type="submission" date="2012-11" db="EMBL/GenBank/DDBJ databases">
        <authorList>
            <person name="Kuo A."/>
            <person name="Curtis B.A."/>
            <person name="Tanifuji G."/>
            <person name="Burki F."/>
            <person name="Gruber A."/>
            <person name="Irimia M."/>
            <person name="Maruyama S."/>
            <person name="Arias M.C."/>
            <person name="Ball S.G."/>
            <person name="Gile G.H."/>
            <person name="Hirakawa Y."/>
            <person name="Hopkins J.F."/>
            <person name="Rensing S.A."/>
            <person name="Schmutz J."/>
            <person name="Symeonidi A."/>
            <person name="Elias M."/>
            <person name="Eveleigh R.J."/>
            <person name="Herman E.K."/>
            <person name="Klute M.J."/>
            <person name="Nakayama T."/>
            <person name="Obornik M."/>
            <person name="Reyes-Prieto A."/>
            <person name="Armbrust E.V."/>
            <person name="Aves S.J."/>
            <person name="Beiko R.G."/>
            <person name="Coutinho P."/>
            <person name="Dacks J.B."/>
            <person name="Durnford D.G."/>
            <person name="Fast N.M."/>
            <person name="Green B.R."/>
            <person name="Grisdale C."/>
            <person name="Hempe F."/>
            <person name="Henrissat B."/>
            <person name="Hoppner M.P."/>
            <person name="Ishida K.-I."/>
            <person name="Kim E."/>
            <person name="Koreny L."/>
            <person name="Kroth P.G."/>
            <person name="Liu Y."/>
            <person name="Malik S.-B."/>
            <person name="Maier U.G."/>
            <person name="McRose D."/>
            <person name="Mock T."/>
            <person name="Neilson J.A."/>
            <person name="Onodera N.T."/>
            <person name="Poole A.M."/>
            <person name="Pritham E.J."/>
            <person name="Richards T.A."/>
            <person name="Rocap G."/>
            <person name="Roy S.W."/>
            <person name="Sarai C."/>
            <person name="Schaack S."/>
            <person name="Shirato S."/>
            <person name="Slamovits C.H."/>
            <person name="Spencer D.F."/>
            <person name="Suzuki S."/>
            <person name="Worden A.Z."/>
            <person name="Zauner S."/>
            <person name="Barry K."/>
            <person name="Bell C."/>
            <person name="Bharti A.K."/>
            <person name="Crow J.A."/>
            <person name="Grimwood J."/>
            <person name="Kramer R."/>
            <person name="Lindquist E."/>
            <person name="Lucas S."/>
            <person name="Salamov A."/>
            <person name="McFadden G.I."/>
            <person name="Lane C.E."/>
            <person name="Keeling P.J."/>
            <person name="Gray M.W."/>
            <person name="Grigoriev I.V."/>
            <person name="Archibald J.M."/>
        </authorList>
    </citation>
    <scope>NUCLEOTIDE SEQUENCE</scope>
    <source>
        <strain evidence="3">CCMP2712</strain>
    </source>
</reference>
<dbReference type="KEGG" id="gtt:GUITHDRAFT_131420"/>
<dbReference type="RefSeq" id="XP_005842132.1">
    <property type="nucleotide sequence ID" value="XM_005842075.1"/>
</dbReference>
<dbReference type="GeneID" id="17312255"/>